<evidence type="ECO:0000256" key="2">
    <source>
        <dbReference type="SAM" id="SignalP"/>
    </source>
</evidence>
<keyword evidence="1 2" id="KW-0732">Signal</keyword>
<feature type="chain" id="PRO_5045361892" evidence="2">
    <location>
        <begin position="21"/>
        <end position="276"/>
    </location>
</feature>
<feature type="signal peptide" evidence="2">
    <location>
        <begin position="1"/>
        <end position="20"/>
    </location>
</feature>
<keyword evidence="5" id="KW-1185">Reference proteome</keyword>
<feature type="domain" description="Secretion system C-terminal sorting" evidence="3">
    <location>
        <begin position="211"/>
        <end position="276"/>
    </location>
</feature>
<gene>
    <name evidence="4" type="ORF">IC610_13250</name>
</gene>
<protein>
    <submittedName>
        <fullName evidence="4">T9SS type A sorting domain-containing protein</fullName>
    </submittedName>
</protein>
<dbReference type="Pfam" id="PF18962">
    <property type="entry name" value="Por_Secre_tail"/>
    <property type="match status" value="1"/>
</dbReference>
<evidence type="ECO:0000313" key="5">
    <source>
        <dbReference type="Proteomes" id="UP000637299"/>
    </source>
</evidence>
<organism evidence="4 5">
    <name type="scientific">Chryseobacterium caseinilyticum</name>
    <dbReference type="NCBI Taxonomy" id="2771428"/>
    <lineage>
        <taxon>Bacteria</taxon>
        <taxon>Pseudomonadati</taxon>
        <taxon>Bacteroidota</taxon>
        <taxon>Flavobacteriia</taxon>
        <taxon>Flavobacteriales</taxon>
        <taxon>Weeksellaceae</taxon>
        <taxon>Chryseobacterium group</taxon>
        <taxon>Chryseobacterium</taxon>
    </lineage>
</organism>
<proteinExistence type="predicted"/>
<evidence type="ECO:0000256" key="1">
    <source>
        <dbReference type="ARBA" id="ARBA00022729"/>
    </source>
</evidence>
<comment type="caution">
    <text evidence="4">The sequence shown here is derived from an EMBL/GenBank/DDBJ whole genome shotgun (WGS) entry which is preliminary data.</text>
</comment>
<dbReference type="RefSeq" id="WP_191737302.1">
    <property type="nucleotide sequence ID" value="NZ_JACYFS010000004.1"/>
</dbReference>
<evidence type="ECO:0000313" key="4">
    <source>
        <dbReference type="EMBL" id="MBD8083380.1"/>
    </source>
</evidence>
<sequence length="276" mass="30419">MKRTTIFLICSMFISFLSLGQAPTTEVFETETHQSTSFTDNSVVFNIISHNGLFRNFTATSAWGWNGTGADNRFIDNTGSIPATTSPSFSIKTSSNLFKVNSFWIFCGDLNTNPNTTGTLTVTGKLSGVVKFSNIKSSGFITSNTTNNGYTFINMANFMDQNYSNIVIDELMITGAGNFRYLGLDAFTWVKDSNLVLSTSEMKTNRNTQEIYPNPTSGPLTITTQKNETFKIYSTSGNLVKTVNAQKGENRTDISELPNGVYILKSETSSQKVIKK</sequence>
<name>A0ABR8ZER4_9FLAO</name>
<accession>A0ABR8ZER4</accession>
<dbReference type="InterPro" id="IPR026444">
    <property type="entry name" value="Secre_tail"/>
</dbReference>
<dbReference type="EMBL" id="JACYFS010000004">
    <property type="protein sequence ID" value="MBD8083380.1"/>
    <property type="molecule type" value="Genomic_DNA"/>
</dbReference>
<reference evidence="4 5" key="1">
    <citation type="submission" date="2020-09" db="EMBL/GenBank/DDBJ databases">
        <title>Genome seq and assembly of Chryseobacterium sp.</title>
        <authorList>
            <person name="Chhetri G."/>
        </authorList>
    </citation>
    <scope>NUCLEOTIDE SEQUENCE [LARGE SCALE GENOMIC DNA]</scope>
    <source>
        <strain evidence="4 5">GCR10</strain>
    </source>
</reference>
<dbReference type="Proteomes" id="UP000637299">
    <property type="component" value="Unassembled WGS sequence"/>
</dbReference>
<dbReference type="NCBIfam" id="TIGR04183">
    <property type="entry name" value="Por_Secre_tail"/>
    <property type="match status" value="1"/>
</dbReference>
<evidence type="ECO:0000259" key="3">
    <source>
        <dbReference type="Pfam" id="PF18962"/>
    </source>
</evidence>